<sequence>MTSIVSRGLLAGAAGTAVLNAITHADMAVRGRDASALPARAVERLSDSLDLPVPGSRHERSNRVSALGALAGTAGGLAVGVAASVARSAGVRLPAPVEAVAIGAGALVATEGPTALLGLTTPRSWTARDWIADAVPHLGYGIAVAAVLRATRTMEDDVEPAGVALVLRSVALGVASGCRSSLGLAAPTLRGAGSRASKVIALATTAGELVGDKLPGAPDRTRGPVAASRIGAAVTGAVTLAHRRNRNVVLPVIGASVGAVAGTWGGHAWREWAGARMPDWQAALLEDAFALTVGLWAVGSTESPEGFEPTAF</sequence>
<dbReference type="EMBL" id="JAUSQZ010000001">
    <property type="protein sequence ID" value="MDP9824896.1"/>
    <property type="molecule type" value="Genomic_DNA"/>
</dbReference>
<comment type="caution">
    <text evidence="1">The sequence shown here is derived from an EMBL/GenBank/DDBJ whole genome shotgun (WGS) entry which is preliminary data.</text>
</comment>
<evidence type="ECO:0000313" key="1">
    <source>
        <dbReference type="EMBL" id="MDP9824896.1"/>
    </source>
</evidence>
<proteinExistence type="predicted"/>
<dbReference type="RefSeq" id="WP_307238118.1">
    <property type="nucleotide sequence ID" value="NZ_JAUSQZ010000001.1"/>
</dbReference>
<evidence type="ECO:0000313" key="2">
    <source>
        <dbReference type="Proteomes" id="UP001235712"/>
    </source>
</evidence>
<gene>
    <name evidence="1" type="ORF">J2S57_000645</name>
</gene>
<dbReference type="Proteomes" id="UP001235712">
    <property type="component" value="Unassembled WGS sequence"/>
</dbReference>
<protein>
    <submittedName>
        <fullName evidence="1">Membrane protein</fullName>
    </submittedName>
</protein>
<accession>A0ABT9NX54</accession>
<reference evidence="1 2" key="1">
    <citation type="submission" date="2023-07" db="EMBL/GenBank/DDBJ databases">
        <title>Sequencing the genomes of 1000 actinobacteria strains.</title>
        <authorList>
            <person name="Klenk H.-P."/>
        </authorList>
    </citation>
    <scope>NUCLEOTIDE SEQUENCE [LARGE SCALE GENOMIC DNA]</scope>
    <source>
        <strain evidence="1 2">DSM 44388</strain>
    </source>
</reference>
<organism evidence="1 2">
    <name type="scientific">Kineosporia succinea</name>
    <dbReference type="NCBI Taxonomy" id="84632"/>
    <lineage>
        <taxon>Bacteria</taxon>
        <taxon>Bacillati</taxon>
        <taxon>Actinomycetota</taxon>
        <taxon>Actinomycetes</taxon>
        <taxon>Kineosporiales</taxon>
        <taxon>Kineosporiaceae</taxon>
        <taxon>Kineosporia</taxon>
    </lineage>
</organism>
<keyword evidence="2" id="KW-1185">Reference proteome</keyword>
<name>A0ABT9NX54_9ACTN</name>